<proteinExistence type="predicted"/>
<dbReference type="InterPro" id="IPR013083">
    <property type="entry name" value="Znf_RING/FYVE/PHD"/>
</dbReference>
<dbReference type="InterPro" id="IPR011335">
    <property type="entry name" value="Restrct_endonuc-II-like"/>
</dbReference>
<dbReference type="AlphaFoldDB" id="A0ABD3V2A5"/>
<evidence type="ECO:0000313" key="2">
    <source>
        <dbReference type="Proteomes" id="UP001634394"/>
    </source>
</evidence>
<dbReference type="SUPFAM" id="SSF57903">
    <property type="entry name" value="FYVE/PHD zinc finger"/>
    <property type="match status" value="1"/>
</dbReference>
<dbReference type="InterPro" id="IPR011604">
    <property type="entry name" value="PDDEXK-like_dom_sf"/>
</dbReference>
<name>A0ABD3V2A5_SINWO</name>
<dbReference type="GO" id="GO:0006281">
    <property type="term" value="P:DNA repair"/>
    <property type="evidence" value="ECO:0007669"/>
    <property type="project" value="UniProtKB-ARBA"/>
</dbReference>
<dbReference type="CDD" id="cd22343">
    <property type="entry name" value="PDDEXK_lambda_exonuclease-like"/>
    <property type="match status" value="1"/>
</dbReference>
<protein>
    <submittedName>
        <fullName evidence="1">Uncharacterized protein</fullName>
    </submittedName>
</protein>
<accession>A0ABD3V2A5</accession>
<dbReference type="PANTHER" id="PTHR47526">
    <property type="entry name" value="ATP-DEPENDENT DNA HELICASE"/>
    <property type="match status" value="1"/>
</dbReference>
<keyword evidence="2" id="KW-1185">Reference proteome</keyword>
<gene>
    <name evidence="1" type="ORF">ACJMK2_014985</name>
</gene>
<dbReference type="SUPFAM" id="SSF52980">
    <property type="entry name" value="Restriction endonuclease-like"/>
    <property type="match status" value="1"/>
</dbReference>
<dbReference type="InterPro" id="IPR011011">
    <property type="entry name" value="Znf_FYVE_PHD"/>
</dbReference>
<dbReference type="Gene3D" id="3.90.320.10">
    <property type="match status" value="1"/>
</dbReference>
<dbReference type="Proteomes" id="UP001634394">
    <property type="component" value="Unassembled WGS sequence"/>
</dbReference>
<dbReference type="Gene3D" id="3.30.40.10">
    <property type="entry name" value="Zinc/RING finger domain, C3HC4 (zinc finger)"/>
    <property type="match status" value="1"/>
</dbReference>
<dbReference type="PANTHER" id="PTHR47526:SF3">
    <property type="entry name" value="PHD-TYPE DOMAIN-CONTAINING PROTEIN"/>
    <property type="match status" value="1"/>
</dbReference>
<organism evidence="1 2">
    <name type="scientific">Sinanodonta woodiana</name>
    <name type="common">Chinese pond mussel</name>
    <name type="synonym">Anodonta woodiana</name>
    <dbReference type="NCBI Taxonomy" id="1069815"/>
    <lineage>
        <taxon>Eukaryota</taxon>
        <taxon>Metazoa</taxon>
        <taxon>Spiralia</taxon>
        <taxon>Lophotrochozoa</taxon>
        <taxon>Mollusca</taxon>
        <taxon>Bivalvia</taxon>
        <taxon>Autobranchia</taxon>
        <taxon>Heteroconchia</taxon>
        <taxon>Palaeoheterodonta</taxon>
        <taxon>Unionida</taxon>
        <taxon>Unionoidea</taxon>
        <taxon>Unionidae</taxon>
        <taxon>Unioninae</taxon>
        <taxon>Sinanodonta</taxon>
    </lineage>
</organism>
<comment type="caution">
    <text evidence="1">The sequence shown here is derived from an EMBL/GenBank/DDBJ whole genome shotgun (WGS) entry which is preliminary data.</text>
</comment>
<sequence length="372" mass="42229">MESFKSIDAYRYIVSGHVKEVLYHCSEEDIPVCFLSAKVTPSQRIKEKPHNPWVCLRYIQSSVHIALACLGNQLLGGVCSHVAAIIFKVAIGMEPMTANKFHGLVGSRSKPVVSIIPKGNNQLLSIQIHEDTQMLLFSCIPPLDGELPPESVDETKHRRGRITGTKAHDVLVIREDTLPDTLVKSIMGFSSFDLIRKPAVKWGINNEQKARHLFISTMSRFIFGCLKSNGLTKCKCCGKGVIEIKSPYKHRESLVSDAAQSDKVQIQMHVHQVQYCDFDVFTSKELCITRLKYDARVFFMSLVLSENVTRELENRIIDAAENDNVATYCICDQQKYGKMIQWDNDDCWFHYACVNVCRKPRGKWYCPCCKDN</sequence>
<evidence type="ECO:0000313" key="1">
    <source>
        <dbReference type="EMBL" id="KAL3855785.1"/>
    </source>
</evidence>
<reference evidence="1 2" key="1">
    <citation type="submission" date="2024-11" db="EMBL/GenBank/DDBJ databases">
        <title>Chromosome-level genome assembly of the freshwater bivalve Anodonta woodiana.</title>
        <authorList>
            <person name="Chen X."/>
        </authorList>
    </citation>
    <scope>NUCLEOTIDE SEQUENCE [LARGE SCALE GENOMIC DNA]</scope>
    <source>
        <strain evidence="1">MN2024</strain>
        <tissue evidence="1">Gills</tissue>
    </source>
</reference>
<dbReference type="EMBL" id="JBJQND010000014">
    <property type="protein sequence ID" value="KAL3855785.1"/>
    <property type="molecule type" value="Genomic_DNA"/>
</dbReference>